<dbReference type="STRING" id="1423804.FD14_GL002922"/>
<keyword evidence="8" id="KW-1185">Reference proteome</keyword>
<dbReference type="InterPro" id="IPR014777">
    <property type="entry name" value="4pyrrole_Mease_sub1"/>
</dbReference>
<evidence type="ECO:0000256" key="4">
    <source>
        <dbReference type="ARBA" id="ARBA00022679"/>
    </source>
</evidence>
<dbReference type="OrthoDB" id="9780707at2"/>
<dbReference type="UniPathway" id="UPA00148"/>
<dbReference type="CDD" id="cd11644">
    <property type="entry name" value="Precorrin-6Y-MT"/>
    <property type="match status" value="1"/>
</dbReference>
<protein>
    <submittedName>
        <fullName evidence="7">Precorrin-6Y C(5,15)-methyltransferase (Decarboxylating)</fullName>
    </submittedName>
</protein>
<proteinExistence type="predicted"/>
<dbReference type="RefSeq" id="WP_054734537.1">
    <property type="nucleotide sequence ID" value="NZ_AYZM01000178.1"/>
</dbReference>
<dbReference type="PATRIC" id="fig|1423804.4.peg.3144"/>
<evidence type="ECO:0000313" key="8">
    <source>
        <dbReference type="Proteomes" id="UP000051442"/>
    </source>
</evidence>
<dbReference type="InterPro" id="IPR035996">
    <property type="entry name" value="4pyrrol_Methylase_sf"/>
</dbReference>
<evidence type="ECO:0000313" key="7">
    <source>
        <dbReference type="EMBL" id="KRN15578.1"/>
    </source>
</evidence>
<evidence type="ECO:0000259" key="6">
    <source>
        <dbReference type="Pfam" id="PF00590"/>
    </source>
</evidence>
<dbReference type="InterPro" id="IPR012818">
    <property type="entry name" value="CbiE"/>
</dbReference>
<sequence length="199" mass="22257">MITVLGIGPGNSYLMLAGTQRYLEDATLVIGSKRQLSLFPQVASKQLLLPKLSVLRELLTTRLDDNVVLLASGDPLLYGIGTWAFHQFGRARVQVVPGISSIQYLFHQTGLSMNECYFTSSHGRVPDFDFLLMHDTIGMVTDDKIGPYEIAQAIVKRHQHRQVIVGEMLSYPEETITTYPAEAVEQRDYQMNVVIITNA</sequence>
<dbReference type="SUPFAM" id="SSF53790">
    <property type="entry name" value="Tetrapyrrole methylase"/>
    <property type="match status" value="1"/>
</dbReference>
<name>A0A0R2ERN0_9LACO</name>
<dbReference type="EMBL" id="AYZM01000178">
    <property type="protein sequence ID" value="KRN15578.1"/>
    <property type="molecule type" value="Genomic_DNA"/>
</dbReference>
<dbReference type="NCBIfam" id="TIGR02467">
    <property type="entry name" value="CbiE"/>
    <property type="match status" value="1"/>
</dbReference>
<keyword evidence="5" id="KW-0949">S-adenosyl-L-methionine</keyword>
<dbReference type="Proteomes" id="UP000051442">
    <property type="component" value="Unassembled WGS sequence"/>
</dbReference>
<dbReference type="GO" id="GO:0032259">
    <property type="term" value="P:methylation"/>
    <property type="evidence" value="ECO:0007669"/>
    <property type="project" value="UniProtKB-KW"/>
</dbReference>
<reference evidence="7 8" key="1">
    <citation type="journal article" date="2015" name="Genome Announc.">
        <title>Expanding the biotechnology potential of lactobacilli through comparative genomics of 213 strains and associated genera.</title>
        <authorList>
            <person name="Sun Z."/>
            <person name="Harris H.M."/>
            <person name="McCann A."/>
            <person name="Guo C."/>
            <person name="Argimon S."/>
            <person name="Zhang W."/>
            <person name="Yang X."/>
            <person name="Jeffery I.B."/>
            <person name="Cooney J.C."/>
            <person name="Kagawa T.F."/>
            <person name="Liu W."/>
            <person name="Song Y."/>
            <person name="Salvetti E."/>
            <person name="Wrobel A."/>
            <person name="Rasinkangas P."/>
            <person name="Parkhill J."/>
            <person name="Rea M.C."/>
            <person name="O'Sullivan O."/>
            <person name="Ritari J."/>
            <person name="Douillard F.P."/>
            <person name="Paul Ross R."/>
            <person name="Yang R."/>
            <person name="Briner A.E."/>
            <person name="Felis G.E."/>
            <person name="de Vos W.M."/>
            <person name="Barrangou R."/>
            <person name="Klaenhammer T.R."/>
            <person name="Caufield P.W."/>
            <person name="Cui Y."/>
            <person name="Zhang H."/>
            <person name="O'Toole P.W."/>
        </authorList>
    </citation>
    <scope>NUCLEOTIDE SEQUENCE [LARGE SCALE GENOMIC DNA]</scope>
    <source>
        <strain evidence="7 8">DSM 23365</strain>
    </source>
</reference>
<dbReference type="GO" id="GO:0009236">
    <property type="term" value="P:cobalamin biosynthetic process"/>
    <property type="evidence" value="ECO:0007669"/>
    <property type="project" value="UniProtKB-UniPathway"/>
</dbReference>
<dbReference type="Pfam" id="PF00590">
    <property type="entry name" value="TP_methylase"/>
    <property type="match status" value="1"/>
</dbReference>
<comment type="caution">
    <text evidence="7">The sequence shown here is derived from an EMBL/GenBank/DDBJ whole genome shotgun (WGS) entry which is preliminary data.</text>
</comment>
<gene>
    <name evidence="7" type="ORF">FD14_GL002922</name>
</gene>
<evidence type="ECO:0000256" key="1">
    <source>
        <dbReference type="ARBA" id="ARBA00004953"/>
    </source>
</evidence>
<evidence type="ECO:0000256" key="2">
    <source>
        <dbReference type="ARBA" id="ARBA00022573"/>
    </source>
</evidence>
<organism evidence="7 8">
    <name type="scientific">Secundilactobacillus similis DSM 23365 = JCM 2765</name>
    <dbReference type="NCBI Taxonomy" id="1423804"/>
    <lineage>
        <taxon>Bacteria</taxon>
        <taxon>Bacillati</taxon>
        <taxon>Bacillota</taxon>
        <taxon>Bacilli</taxon>
        <taxon>Lactobacillales</taxon>
        <taxon>Lactobacillaceae</taxon>
        <taxon>Secundilactobacillus</taxon>
    </lineage>
</organism>
<dbReference type="InterPro" id="IPR050714">
    <property type="entry name" value="Cobalamin_biosynth_MTase"/>
</dbReference>
<dbReference type="PANTHER" id="PTHR43182">
    <property type="entry name" value="COBALT-PRECORRIN-6B C(15)-METHYLTRANSFERASE (DECARBOXYLATING)"/>
    <property type="match status" value="1"/>
</dbReference>
<dbReference type="NCBIfam" id="NF004456">
    <property type="entry name" value="PRK05787.1-4"/>
    <property type="match status" value="1"/>
</dbReference>
<keyword evidence="4 7" id="KW-0808">Transferase</keyword>
<evidence type="ECO:0000256" key="3">
    <source>
        <dbReference type="ARBA" id="ARBA00022603"/>
    </source>
</evidence>
<dbReference type="Gene3D" id="3.40.1010.10">
    <property type="entry name" value="Cobalt-precorrin-4 Transmethylase, Domain 1"/>
    <property type="match status" value="1"/>
</dbReference>
<accession>A0A0R2ERN0</accession>
<dbReference type="InterPro" id="IPR000878">
    <property type="entry name" value="4pyrrol_Mease"/>
</dbReference>
<comment type="pathway">
    <text evidence="1">Cofactor biosynthesis; adenosylcobalamin biosynthesis.</text>
</comment>
<keyword evidence="3 7" id="KW-0489">Methyltransferase</keyword>
<feature type="domain" description="Tetrapyrrole methylase" evidence="6">
    <location>
        <begin position="1"/>
        <end position="182"/>
    </location>
</feature>
<evidence type="ECO:0000256" key="5">
    <source>
        <dbReference type="ARBA" id="ARBA00022691"/>
    </source>
</evidence>
<keyword evidence="2" id="KW-0169">Cobalamin biosynthesis</keyword>
<dbReference type="GO" id="GO:0008276">
    <property type="term" value="F:protein methyltransferase activity"/>
    <property type="evidence" value="ECO:0007669"/>
    <property type="project" value="InterPro"/>
</dbReference>
<dbReference type="AlphaFoldDB" id="A0A0R2ERN0"/>
<dbReference type="PANTHER" id="PTHR43182:SF1">
    <property type="entry name" value="COBALT-PRECORRIN-7 C(5)-METHYLTRANSFERASE"/>
    <property type="match status" value="1"/>
</dbReference>